<reference evidence="2" key="1">
    <citation type="submission" date="2021-11" db="EMBL/GenBank/DDBJ databases">
        <title>Genome resources and taxonomic validation of 89 Xanthomonas strains.</title>
        <authorList>
            <person name="Tambong J.T."/>
        </authorList>
    </citation>
    <scope>NUCLEOTIDE SEQUENCE</scope>
    <source>
        <strain evidence="2">Bv 5-4A</strain>
    </source>
</reference>
<sequence length="137" mass="14309">MKDHGRREFILAAASAAATYALPLHATEAPGKQMYGLIGKINVAPGQRDAVVTALLAGTRGMPGCLSYVVALDPTDADGIWVTEAWDSQESHHASLQLPAVQQAISQARPHIAGFGARFETIPVGGQGLTDTDAAAY</sequence>
<dbReference type="InterPro" id="IPR011008">
    <property type="entry name" value="Dimeric_a/b-barrel"/>
</dbReference>
<keyword evidence="2" id="KW-0560">Oxidoreductase</keyword>
<dbReference type="GO" id="GO:0004497">
    <property type="term" value="F:monooxygenase activity"/>
    <property type="evidence" value="ECO:0007669"/>
    <property type="project" value="UniProtKB-KW"/>
</dbReference>
<evidence type="ECO:0000259" key="1">
    <source>
        <dbReference type="PROSITE" id="PS51725"/>
    </source>
</evidence>
<dbReference type="PROSITE" id="PS51725">
    <property type="entry name" value="ABM"/>
    <property type="match status" value="1"/>
</dbReference>
<dbReference type="Pfam" id="PF03992">
    <property type="entry name" value="ABM"/>
    <property type="match status" value="1"/>
</dbReference>
<protein>
    <submittedName>
        <fullName evidence="2">Antibiotic biosynthesis monooxygenase</fullName>
    </submittedName>
</protein>
<dbReference type="Proteomes" id="UP001430544">
    <property type="component" value="Unassembled WGS sequence"/>
</dbReference>
<organism evidence="2 3">
    <name type="scientific">Xanthomonas vesicatoria</name>
    <dbReference type="NCBI Taxonomy" id="56460"/>
    <lineage>
        <taxon>Bacteria</taxon>
        <taxon>Pseudomonadati</taxon>
        <taxon>Pseudomonadota</taxon>
        <taxon>Gammaproteobacteria</taxon>
        <taxon>Lysobacterales</taxon>
        <taxon>Lysobacteraceae</taxon>
        <taxon>Xanthomonas</taxon>
    </lineage>
</organism>
<feature type="domain" description="ABM" evidence="1">
    <location>
        <begin position="35"/>
        <end position="122"/>
    </location>
</feature>
<comment type="caution">
    <text evidence="2">The sequence shown here is derived from an EMBL/GenBank/DDBJ whole genome shotgun (WGS) entry which is preliminary data.</text>
</comment>
<accession>A0ABS8LAV2</accession>
<dbReference type="EMBL" id="JAJIUN010000057">
    <property type="protein sequence ID" value="MCC8622887.1"/>
    <property type="molecule type" value="Genomic_DNA"/>
</dbReference>
<keyword evidence="2" id="KW-0503">Monooxygenase</keyword>
<dbReference type="Gene3D" id="3.30.70.100">
    <property type="match status" value="1"/>
</dbReference>
<dbReference type="InterPro" id="IPR007138">
    <property type="entry name" value="ABM_dom"/>
</dbReference>
<evidence type="ECO:0000313" key="2">
    <source>
        <dbReference type="EMBL" id="MCC8622887.1"/>
    </source>
</evidence>
<evidence type="ECO:0000313" key="3">
    <source>
        <dbReference type="Proteomes" id="UP001430544"/>
    </source>
</evidence>
<dbReference type="InterPro" id="IPR006311">
    <property type="entry name" value="TAT_signal"/>
</dbReference>
<dbReference type="RefSeq" id="WP_080763113.1">
    <property type="nucleotide sequence ID" value="NZ_CP018470.1"/>
</dbReference>
<keyword evidence="3" id="KW-1185">Reference proteome</keyword>
<dbReference type="SUPFAM" id="SSF54909">
    <property type="entry name" value="Dimeric alpha+beta barrel"/>
    <property type="match status" value="1"/>
</dbReference>
<name>A0ABS8LAV2_9XANT</name>
<gene>
    <name evidence="2" type="ORF">LN473_12990</name>
</gene>
<dbReference type="PROSITE" id="PS51318">
    <property type="entry name" value="TAT"/>
    <property type="match status" value="1"/>
</dbReference>
<proteinExistence type="predicted"/>